<dbReference type="GO" id="GO:0004308">
    <property type="term" value="F:exo-alpha-sialidase activity"/>
    <property type="evidence" value="ECO:0007669"/>
    <property type="project" value="UniProtKB-EC"/>
</dbReference>
<reference evidence="6 7" key="1">
    <citation type="submission" date="2015-09" db="EMBL/GenBank/DDBJ databases">
        <authorList>
            <consortium name="Pathogen Informatics"/>
        </authorList>
    </citation>
    <scope>NUCLEOTIDE SEQUENCE [LARGE SCALE GENOMIC DNA]</scope>
    <source>
        <strain evidence="6 7">2789STDY5608891</strain>
    </source>
</reference>
<dbReference type="GO" id="GO:0006689">
    <property type="term" value="P:ganglioside catabolic process"/>
    <property type="evidence" value="ECO:0007669"/>
    <property type="project" value="TreeGrafter"/>
</dbReference>
<organism evidence="6 7">
    <name type="scientific">Eubacterium ramulus</name>
    <dbReference type="NCBI Taxonomy" id="39490"/>
    <lineage>
        <taxon>Bacteria</taxon>
        <taxon>Bacillati</taxon>
        <taxon>Bacillota</taxon>
        <taxon>Clostridia</taxon>
        <taxon>Eubacteriales</taxon>
        <taxon>Eubacteriaceae</taxon>
        <taxon>Eubacterium</taxon>
    </lineage>
</organism>
<dbReference type="GO" id="GO:0016020">
    <property type="term" value="C:membrane"/>
    <property type="evidence" value="ECO:0007669"/>
    <property type="project" value="TreeGrafter"/>
</dbReference>
<dbReference type="InterPro" id="IPR026856">
    <property type="entry name" value="Sialidase_fam"/>
</dbReference>
<name>A0A173VFI2_EUBRA</name>
<dbReference type="Pfam" id="PF13088">
    <property type="entry name" value="BNR_2"/>
    <property type="match status" value="1"/>
</dbReference>
<dbReference type="CDD" id="cd15482">
    <property type="entry name" value="Sialidase_non-viral"/>
    <property type="match status" value="1"/>
</dbReference>
<comment type="similarity">
    <text evidence="2">Belongs to the glycosyl hydrolase 33 family.</text>
</comment>
<dbReference type="GO" id="GO:0005737">
    <property type="term" value="C:cytoplasm"/>
    <property type="evidence" value="ECO:0007669"/>
    <property type="project" value="TreeGrafter"/>
</dbReference>
<protein>
    <recommendedName>
        <fullName evidence="3">exo-alpha-sialidase</fullName>
        <ecNumber evidence="3">3.2.1.18</ecNumber>
    </recommendedName>
</protein>
<dbReference type="Pfam" id="PF21540">
    <property type="entry name" value="Choline_bind_4"/>
    <property type="match status" value="10"/>
</dbReference>
<evidence type="ECO:0000259" key="5">
    <source>
        <dbReference type="Pfam" id="PF13088"/>
    </source>
</evidence>
<feature type="domain" description="Sialidase" evidence="5">
    <location>
        <begin position="263"/>
        <end position="462"/>
    </location>
</feature>
<dbReference type="SUPFAM" id="SSF50939">
    <property type="entry name" value="Sialidases"/>
    <property type="match status" value="1"/>
</dbReference>
<evidence type="ECO:0000256" key="3">
    <source>
        <dbReference type="ARBA" id="ARBA00012733"/>
    </source>
</evidence>
<dbReference type="GeneID" id="97392725"/>
<dbReference type="Gene3D" id="2.40.220.10">
    <property type="entry name" value="Intramolecular Trans-sialidase, Domain 3"/>
    <property type="match status" value="1"/>
</dbReference>
<dbReference type="PANTHER" id="PTHR10628">
    <property type="entry name" value="SIALIDASE"/>
    <property type="match status" value="1"/>
</dbReference>
<keyword evidence="4" id="KW-0732">Signal</keyword>
<gene>
    <name evidence="6" type="primary">nanB</name>
    <name evidence="6" type="ORF">ERS852448_02768</name>
</gene>
<accession>A0A173VFI2</accession>
<evidence type="ECO:0000256" key="1">
    <source>
        <dbReference type="ARBA" id="ARBA00000427"/>
    </source>
</evidence>
<dbReference type="EC" id="3.2.1.18" evidence="3"/>
<dbReference type="GO" id="GO:0009313">
    <property type="term" value="P:oligosaccharide catabolic process"/>
    <property type="evidence" value="ECO:0007669"/>
    <property type="project" value="TreeGrafter"/>
</dbReference>
<sequence>MRNKKRILALLLAGVLAFGGLPITASAANNVRDGARPANGTTVSQPFPEKLFLGEHNSTNGYTRFRIPALTTAADGTLVAATDIRWDKCGDGGGIDTVVSRSTDDGENWSYTVANYLGDNGNKFNYYSSAFIDAALVTKGDAIYMACDLYPAAIGLNSAAYAPKTGSTGYDANGNLLLAAVTEDVNGVSNSALRSVASFSYHLEKKSDATADSYYEIKDNEGNTVAGYVIDDHFNIKSIEGENAVDTNLFCGDSPYFPYPTDFIYIVKSTDNGATWSAPQLANVKKESEQTLLVGPGRGIVTSTGRIMFTCYEFTGGDKNSSIIYSDDNGATWHRGASMSAISSEAVMTEADGRVYMFVRRQNVYYVSEDNGTTWSGPKSMGISYNNNCQLTAITYSKKVNGKTAILFAGPSDTSARNSGRIWLGLVQENGSIQWQSDPYVVTNGSHYAYSCITELKNGDLGLLYEYDDNKLQFEKLAFEDVAPNVSTDRVWVTDENDKVVKSAVMKPDQTVSYKVNTSKEDANVQVSSSNRAVVGATYKNGKLTLKARSNVTGLKQVKVTVTSEDESVVMNITVTDAENYKVIDLEKGETKTVDIKGVNYADTDLSSVDSKVANVTIDGTDIKETIEKTSAQLGTAIAVFNGQRVNLNKCLYTLEAGSGTDTYKVKAMGADGTAIYLGPKASSKSGLPNVTASQPLITFTKNASDDTFSLMDNSTGGAGKYLYFHHTNASKLHFDRQNTADANCYFEIYMPSDSASDYELINGYKKVKSTAELKAGGNYLIVTKADTNGSRYVLVPSTGTEKYDHVAKLVTETVSSSEQAVLAASDVATFTTENKKAISDNLYTFKKVDENRYVISGHTTDGSTTFLNIGTPRIPNRNVGETIELQSGSNQTIGFYGTTSQRYLYFWHDASRLYYDRNSTLAALTCEFELYKPSANAPADSPIPGYELVNGVSGVEDGGEYLITSKVGGNYYIMNPTLESINYKHVAKVSDETYVNPAATASSTITFTGVANGSTSVKVGDVIYFVAVKEEGIVCDHASTVVVDTKEPTCAEEGYTGDEVCINCGEVVAKGEAIKTLEHQTEVQGAAEATCTEDGYTGDKVCTACGQTIEKGEVIKAAGHKTEVRGAAKATCTEEGYTGDEICTVCDEVVRKGEVIAAKGHNYVNGTCTNCGQDDPDLNRTYALRYITVGEQTGWYYANVKGEVDRSYTGVTANEYGWWYVKGGVLDLSYTGFGQNENGWWYVSDGQVDFNCNGLVNSVYGWWYVSGGRVDDTYTGLVANEYGWWYVSDGQVDFTYTGLAANEYGWWYVSDGQVDFNCNGLVNSAYGWWYVSGGRVDDTYTGLVANAYGWWYVVKGQIDFAYTGLAQNAYGWWYVENGQIDFDYTGLAANEYGWWYVKRGQVDFGYNGLAHNGHGWWYVENGQVDFAYTGTVTWYGTAYNVKSGQVMFGSIRF</sequence>
<dbReference type="InterPro" id="IPR023364">
    <property type="entry name" value="Trans_sialidase_dom3"/>
</dbReference>
<dbReference type="RefSeq" id="WP_055291047.1">
    <property type="nucleotide sequence ID" value="NZ_CP173382.1"/>
</dbReference>
<feature type="chain" id="PRO_5008013803" description="exo-alpha-sialidase" evidence="4">
    <location>
        <begin position="28"/>
        <end position="1454"/>
    </location>
</feature>
<dbReference type="InterPro" id="IPR036278">
    <property type="entry name" value="Sialidase_sf"/>
</dbReference>
<dbReference type="PANTHER" id="PTHR10628:SF30">
    <property type="entry name" value="EXO-ALPHA-SIALIDASE"/>
    <property type="match status" value="1"/>
</dbReference>
<dbReference type="InterPro" id="IPR048713">
    <property type="entry name" value="Choline_bind_rpt"/>
</dbReference>
<dbReference type="InterPro" id="IPR011040">
    <property type="entry name" value="Sialidase"/>
</dbReference>
<feature type="signal peptide" evidence="4">
    <location>
        <begin position="1"/>
        <end position="27"/>
    </location>
</feature>
<keyword evidence="6" id="KW-0326">Glycosidase</keyword>
<dbReference type="Proteomes" id="UP000095492">
    <property type="component" value="Unassembled WGS sequence"/>
</dbReference>
<keyword evidence="6" id="KW-0378">Hydrolase</keyword>
<evidence type="ECO:0000256" key="2">
    <source>
        <dbReference type="ARBA" id="ARBA00009348"/>
    </source>
</evidence>
<evidence type="ECO:0000313" key="6">
    <source>
        <dbReference type="EMBL" id="CUN24688.1"/>
    </source>
</evidence>
<dbReference type="Gene3D" id="2.120.10.10">
    <property type="match status" value="1"/>
</dbReference>
<dbReference type="OrthoDB" id="7294637at2"/>
<dbReference type="STRING" id="39490.ERS852448_02768"/>
<dbReference type="EMBL" id="CYYA01000026">
    <property type="protein sequence ID" value="CUN24688.1"/>
    <property type="molecule type" value="Genomic_DNA"/>
</dbReference>
<proteinExistence type="inferred from homology"/>
<evidence type="ECO:0000313" key="7">
    <source>
        <dbReference type="Proteomes" id="UP000095492"/>
    </source>
</evidence>
<comment type="catalytic activity">
    <reaction evidence="1">
        <text>Hydrolysis of alpha-(2-&gt;3)-, alpha-(2-&gt;6)-, alpha-(2-&gt;8)- glycosidic linkages of terminal sialic acid residues in oligosaccharides, glycoproteins, glycolipids, colominic acid and synthetic substrates.</text>
        <dbReference type="EC" id="3.2.1.18"/>
    </reaction>
</comment>
<evidence type="ECO:0000256" key="4">
    <source>
        <dbReference type="SAM" id="SignalP"/>
    </source>
</evidence>